<comment type="caution">
    <text evidence="2">The sequence shown here is derived from an EMBL/GenBank/DDBJ whole genome shotgun (WGS) entry which is preliminary data.</text>
</comment>
<sequence>MKLQLIRHATLRLQYAGIDFLVDPMFSDAGVNPPVINTANTKRNPLVSLPSSYGSDFLPQVVLVSHLHPDHWDEAAAVALPKSTPILCQPGDEPAFHKAGFSEIAAIEESIVYKGVAIYRTGGQHGTGEIGQMMGNVSGFMLKAEGEPTLYIAGDTIWCDEVREALDAHHPEITVVNAGGARFVKGDPITMDGDDVVSVCRYAPYSMVVAVHMDAINHCHVTRAELRKHLAAKGLMERVVIPEDGEWLME</sequence>
<reference evidence="2 3" key="1">
    <citation type="submission" date="2023-07" db="EMBL/GenBank/DDBJ databases">
        <title>Sorghum-associated microbial communities from plants grown in Nebraska, USA.</title>
        <authorList>
            <person name="Schachtman D."/>
        </authorList>
    </citation>
    <scope>NUCLEOTIDE SEQUENCE [LARGE SCALE GENOMIC DNA]</scope>
    <source>
        <strain evidence="2 3">CC482</strain>
    </source>
</reference>
<name>A0ABT9U2L4_PAEHA</name>
<evidence type="ECO:0000313" key="2">
    <source>
        <dbReference type="EMBL" id="MDQ0113872.1"/>
    </source>
</evidence>
<gene>
    <name evidence="2" type="ORF">J2T15_003315</name>
</gene>
<dbReference type="Pfam" id="PF13483">
    <property type="entry name" value="Lactamase_B_3"/>
    <property type="match status" value="1"/>
</dbReference>
<dbReference type="RefSeq" id="WP_307205132.1">
    <property type="nucleotide sequence ID" value="NZ_JAUSSU010000006.1"/>
</dbReference>
<protein>
    <submittedName>
        <fullName evidence="2">L-ascorbate metabolism protein UlaG (Beta-lactamase superfamily)</fullName>
    </submittedName>
</protein>
<keyword evidence="3" id="KW-1185">Reference proteome</keyword>
<proteinExistence type="predicted"/>
<evidence type="ECO:0000256" key="1">
    <source>
        <dbReference type="ARBA" id="ARBA00022801"/>
    </source>
</evidence>
<dbReference type="Proteomes" id="UP001229346">
    <property type="component" value="Unassembled WGS sequence"/>
</dbReference>
<dbReference type="EMBL" id="JAUSSU010000006">
    <property type="protein sequence ID" value="MDQ0113872.1"/>
    <property type="molecule type" value="Genomic_DNA"/>
</dbReference>
<dbReference type="InterPro" id="IPR050114">
    <property type="entry name" value="UPF0173_UPF0282_UlaG_hydrolase"/>
</dbReference>
<dbReference type="InterPro" id="IPR036866">
    <property type="entry name" value="RibonucZ/Hydroxyglut_hydro"/>
</dbReference>
<dbReference type="SUPFAM" id="SSF56281">
    <property type="entry name" value="Metallo-hydrolase/oxidoreductase"/>
    <property type="match status" value="1"/>
</dbReference>
<accession>A0ABT9U2L4</accession>
<dbReference type="Gene3D" id="3.60.15.10">
    <property type="entry name" value="Ribonuclease Z/Hydroxyacylglutathione hydrolase-like"/>
    <property type="match status" value="1"/>
</dbReference>
<dbReference type="PANTHER" id="PTHR43546:SF9">
    <property type="entry name" value="L-ASCORBATE-6-PHOSPHATE LACTONASE ULAG-RELATED"/>
    <property type="match status" value="1"/>
</dbReference>
<keyword evidence="1" id="KW-0378">Hydrolase</keyword>
<organism evidence="2 3">
    <name type="scientific">Paenibacillus harenae</name>
    <dbReference type="NCBI Taxonomy" id="306543"/>
    <lineage>
        <taxon>Bacteria</taxon>
        <taxon>Bacillati</taxon>
        <taxon>Bacillota</taxon>
        <taxon>Bacilli</taxon>
        <taxon>Bacillales</taxon>
        <taxon>Paenibacillaceae</taxon>
        <taxon>Paenibacillus</taxon>
    </lineage>
</organism>
<dbReference type="PANTHER" id="PTHR43546">
    <property type="entry name" value="UPF0173 METAL-DEPENDENT HYDROLASE MJ1163-RELATED"/>
    <property type="match status" value="1"/>
</dbReference>
<evidence type="ECO:0000313" key="3">
    <source>
        <dbReference type="Proteomes" id="UP001229346"/>
    </source>
</evidence>